<evidence type="ECO:0000313" key="7">
    <source>
        <dbReference type="Proteomes" id="UP000295122"/>
    </source>
</evidence>
<dbReference type="Proteomes" id="UP000295122">
    <property type="component" value="Unassembled WGS sequence"/>
</dbReference>
<dbReference type="GO" id="GO:0051287">
    <property type="term" value="F:NAD binding"/>
    <property type="evidence" value="ECO:0007669"/>
    <property type="project" value="InterPro"/>
</dbReference>
<dbReference type="PANTHER" id="PTHR22981:SF7">
    <property type="entry name" value="3-HYDROXYISOBUTYRATE DEHYDROGENASE, MITOCHONDRIAL"/>
    <property type="match status" value="1"/>
</dbReference>
<dbReference type="Pfam" id="PF14833">
    <property type="entry name" value="NAD_binding_11"/>
    <property type="match status" value="1"/>
</dbReference>
<feature type="domain" description="3-hydroxyisobutyrate dehydrogenase-like NAD-binding" evidence="5">
    <location>
        <begin position="165"/>
        <end position="285"/>
    </location>
</feature>
<reference evidence="6 7" key="1">
    <citation type="submission" date="2019-03" db="EMBL/GenBank/DDBJ databases">
        <title>Genomic Encyclopedia of Type Strains, Phase IV (KMG-IV): sequencing the most valuable type-strain genomes for metagenomic binning, comparative biology and taxonomic classification.</title>
        <authorList>
            <person name="Goeker M."/>
        </authorList>
    </citation>
    <scope>NUCLEOTIDE SEQUENCE [LARGE SCALE GENOMIC DNA]</scope>
    <source>
        <strain evidence="6 7">DSM 25903</strain>
    </source>
</reference>
<sequence length="296" mass="30576">MMTIGFIGLGAMGSRIAARLTKTEHALVVCDIDPERTAPLRALGATVAASPRDVATAADLVFTSLPTPAVYLDVLVGPGGVIEGGRARIVVDLSTIGASAAARAGEALAARSIKLIDAPVSGGAHGAEHGTLTIMVSGDKPAFETVRPVLAHIGPKTFYLGDKPGLAQSMKLVNNMLAAVGAVASFETLVMGHRAGLGAQEMLDVVNVSSGRNFATLEKIPRSVLSGAFPPGFSTELLLKDVTLGIAEAEKLGVPLWMTHAARDFLAFAVTQGDGPKDYAATIQHFEGWAGTELRS</sequence>
<dbReference type="GO" id="GO:0016616">
    <property type="term" value="F:oxidoreductase activity, acting on the CH-OH group of donors, NAD or NADP as acceptor"/>
    <property type="evidence" value="ECO:0007669"/>
    <property type="project" value="TreeGrafter"/>
</dbReference>
<dbReference type="SUPFAM" id="SSF48179">
    <property type="entry name" value="6-phosphogluconate dehydrogenase C-terminal domain-like"/>
    <property type="match status" value="1"/>
</dbReference>
<evidence type="ECO:0000259" key="4">
    <source>
        <dbReference type="Pfam" id="PF03446"/>
    </source>
</evidence>
<gene>
    <name evidence="6" type="ORF">EV668_4960</name>
</gene>
<dbReference type="InterPro" id="IPR029154">
    <property type="entry name" value="HIBADH-like_NADP-bd"/>
</dbReference>
<evidence type="ECO:0000256" key="1">
    <source>
        <dbReference type="ARBA" id="ARBA00023002"/>
    </source>
</evidence>
<dbReference type="InterPro" id="IPR006115">
    <property type="entry name" value="6PGDH_NADP-bd"/>
</dbReference>
<dbReference type="Gene3D" id="3.40.50.720">
    <property type="entry name" value="NAD(P)-binding Rossmann-like Domain"/>
    <property type="match status" value="1"/>
</dbReference>
<dbReference type="GO" id="GO:0050661">
    <property type="term" value="F:NADP binding"/>
    <property type="evidence" value="ECO:0007669"/>
    <property type="project" value="InterPro"/>
</dbReference>
<keyword evidence="7" id="KW-1185">Reference proteome</keyword>
<proteinExistence type="predicted"/>
<dbReference type="InterPro" id="IPR015815">
    <property type="entry name" value="HIBADH-related"/>
</dbReference>
<comment type="caution">
    <text evidence="6">The sequence shown here is derived from an EMBL/GenBank/DDBJ whole genome shotgun (WGS) entry which is preliminary data.</text>
</comment>
<dbReference type="Gene3D" id="1.10.1040.10">
    <property type="entry name" value="N-(1-d-carboxylethyl)-l-norvaline Dehydrogenase, domain 2"/>
    <property type="match status" value="1"/>
</dbReference>
<dbReference type="Pfam" id="PF03446">
    <property type="entry name" value="NAD_binding_2"/>
    <property type="match status" value="1"/>
</dbReference>
<keyword evidence="2" id="KW-0520">NAD</keyword>
<evidence type="ECO:0000313" key="6">
    <source>
        <dbReference type="EMBL" id="TDR84513.1"/>
    </source>
</evidence>
<dbReference type="PANTHER" id="PTHR22981">
    <property type="entry name" value="3-HYDROXYISOBUTYRATE DEHYDROGENASE-RELATED"/>
    <property type="match status" value="1"/>
</dbReference>
<accession>A0A4R7BHW4</accession>
<dbReference type="PIRSF" id="PIRSF000103">
    <property type="entry name" value="HIBADH"/>
    <property type="match status" value="1"/>
</dbReference>
<dbReference type="InterPro" id="IPR036291">
    <property type="entry name" value="NAD(P)-bd_dom_sf"/>
</dbReference>
<feature type="active site" evidence="3">
    <location>
        <position position="171"/>
    </location>
</feature>
<dbReference type="SUPFAM" id="SSF51735">
    <property type="entry name" value="NAD(P)-binding Rossmann-fold domains"/>
    <property type="match status" value="1"/>
</dbReference>
<protein>
    <submittedName>
        <fullName evidence="6">3-hydroxyisobutyrate dehydrogenase</fullName>
    </submittedName>
</protein>
<evidence type="ECO:0000259" key="5">
    <source>
        <dbReference type="Pfam" id="PF14833"/>
    </source>
</evidence>
<dbReference type="AlphaFoldDB" id="A0A4R7BHW4"/>
<evidence type="ECO:0000256" key="2">
    <source>
        <dbReference type="ARBA" id="ARBA00023027"/>
    </source>
</evidence>
<feature type="domain" description="6-phosphogluconate dehydrogenase NADP-binding" evidence="4">
    <location>
        <begin position="3"/>
        <end position="161"/>
    </location>
</feature>
<name>A0A4R7BHW4_9HYPH</name>
<dbReference type="InterPro" id="IPR008927">
    <property type="entry name" value="6-PGluconate_DH-like_C_sf"/>
</dbReference>
<organism evidence="6 7">
    <name type="scientific">Enterovirga rhinocerotis</name>
    <dbReference type="NCBI Taxonomy" id="1339210"/>
    <lineage>
        <taxon>Bacteria</taxon>
        <taxon>Pseudomonadati</taxon>
        <taxon>Pseudomonadota</taxon>
        <taxon>Alphaproteobacteria</taxon>
        <taxon>Hyphomicrobiales</taxon>
        <taxon>Methylobacteriaceae</taxon>
        <taxon>Enterovirga</taxon>
    </lineage>
</organism>
<dbReference type="EMBL" id="SNZR01000020">
    <property type="protein sequence ID" value="TDR84513.1"/>
    <property type="molecule type" value="Genomic_DNA"/>
</dbReference>
<dbReference type="InterPro" id="IPR013328">
    <property type="entry name" value="6PGD_dom2"/>
</dbReference>
<evidence type="ECO:0000256" key="3">
    <source>
        <dbReference type="PIRSR" id="PIRSR000103-1"/>
    </source>
</evidence>
<keyword evidence="1" id="KW-0560">Oxidoreductase</keyword>